<dbReference type="PROSITE" id="PS51782">
    <property type="entry name" value="LYSM"/>
    <property type="match status" value="1"/>
</dbReference>
<dbReference type="CDD" id="cd00118">
    <property type="entry name" value="LysM"/>
    <property type="match status" value="1"/>
</dbReference>
<dbReference type="Gene3D" id="1.10.530.10">
    <property type="match status" value="1"/>
</dbReference>
<evidence type="ECO:0000313" key="4">
    <source>
        <dbReference type="EMBL" id="MCG7321250.1"/>
    </source>
</evidence>
<feature type="chain" id="PRO_5046112778" evidence="2">
    <location>
        <begin position="21"/>
        <end position="276"/>
    </location>
</feature>
<feature type="compositionally biased region" description="Low complexity" evidence="1">
    <location>
        <begin position="104"/>
        <end position="148"/>
    </location>
</feature>
<dbReference type="InterPro" id="IPR018392">
    <property type="entry name" value="LysM"/>
</dbReference>
<evidence type="ECO:0000256" key="1">
    <source>
        <dbReference type="SAM" id="MobiDB-lite"/>
    </source>
</evidence>
<evidence type="ECO:0000259" key="3">
    <source>
        <dbReference type="PROSITE" id="PS51782"/>
    </source>
</evidence>
<keyword evidence="5" id="KW-1185">Reference proteome</keyword>
<dbReference type="SUPFAM" id="SSF53955">
    <property type="entry name" value="Lysozyme-like"/>
    <property type="match status" value="1"/>
</dbReference>
<reference evidence="4 5" key="1">
    <citation type="submission" date="2022-02" db="EMBL/GenBank/DDBJ databases">
        <title>Uncovering new skin microbiome diversity through culturing and metagenomics.</title>
        <authorList>
            <person name="Conlan S."/>
            <person name="Deming C."/>
            <person name="Nisc Comparative Sequencing Program N."/>
            <person name="Segre J.A."/>
        </authorList>
    </citation>
    <scope>NUCLEOTIDE SEQUENCE [LARGE SCALE GENOMIC DNA]</scope>
    <source>
        <strain evidence="4 5">ACRQZ</strain>
    </source>
</reference>
<dbReference type="RefSeq" id="WP_239262783.1">
    <property type="nucleotide sequence ID" value="NZ_JAKRCV010000010.1"/>
</dbReference>
<accession>A0ABS9Q039</accession>
<dbReference type="PANTHER" id="PTHR37423">
    <property type="entry name" value="SOLUBLE LYTIC MUREIN TRANSGLYCOSYLASE-RELATED"/>
    <property type="match status" value="1"/>
</dbReference>
<dbReference type="InterPro" id="IPR008258">
    <property type="entry name" value="Transglycosylase_SLT_dom_1"/>
</dbReference>
<dbReference type="SUPFAM" id="SSF54106">
    <property type="entry name" value="LysM domain"/>
    <property type="match status" value="1"/>
</dbReference>
<dbReference type="Pfam" id="PF01476">
    <property type="entry name" value="LysM"/>
    <property type="match status" value="1"/>
</dbReference>
<dbReference type="InterPro" id="IPR036779">
    <property type="entry name" value="LysM_dom_sf"/>
</dbReference>
<sequence>MPLVAGIAAVSIAVAITPTATSPFTTWHPSTSSAASATSAASARSVLSAVQGDYTVRRGDSTYTIARRAGTTVPAVVAANGLQGGGRRIHPGQRLVIPAAGTDAQAGRRQAPATTAPTRTAPPAKAPTSKAPVARATARTSPPAAAGPQKAQVRALIEQVADEHGVDRRLALAVGLQESGWRQDVTSHVGARGTMQVMPANARWASSLAGRRLDLGDVRDNVTAGVVILKQLQATAGSEDAAIGAYYQGLPSVKKRGMYRETHRYVASVKAHRSRM</sequence>
<protein>
    <submittedName>
        <fullName evidence="4">Transglycosylase SLT domain-containing protein</fullName>
    </submittedName>
</protein>
<dbReference type="PANTHER" id="PTHR37423:SF2">
    <property type="entry name" value="MEMBRANE-BOUND LYTIC MUREIN TRANSGLYCOSYLASE C"/>
    <property type="match status" value="1"/>
</dbReference>
<dbReference type="InterPro" id="IPR023346">
    <property type="entry name" value="Lysozyme-like_dom_sf"/>
</dbReference>
<comment type="caution">
    <text evidence="4">The sequence shown here is derived from an EMBL/GenBank/DDBJ whole genome shotgun (WGS) entry which is preliminary data.</text>
</comment>
<evidence type="ECO:0000313" key="5">
    <source>
        <dbReference type="Proteomes" id="UP001521931"/>
    </source>
</evidence>
<proteinExistence type="predicted"/>
<name>A0ABS9Q039_9MICO</name>
<dbReference type="Pfam" id="PF01464">
    <property type="entry name" value="SLT"/>
    <property type="match status" value="1"/>
</dbReference>
<dbReference type="Gene3D" id="3.10.350.10">
    <property type="entry name" value="LysM domain"/>
    <property type="match status" value="1"/>
</dbReference>
<organism evidence="4 5">
    <name type="scientific">Arsenicicoccus bolidensis</name>
    <dbReference type="NCBI Taxonomy" id="229480"/>
    <lineage>
        <taxon>Bacteria</taxon>
        <taxon>Bacillati</taxon>
        <taxon>Actinomycetota</taxon>
        <taxon>Actinomycetes</taxon>
        <taxon>Micrococcales</taxon>
        <taxon>Intrasporangiaceae</taxon>
        <taxon>Arsenicicoccus</taxon>
    </lineage>
</organism>
<dbReference type="EMBL" id="JAKRCV010000010">
    <property type="protein sequence ID" value="MCG7321250.1"/>
    <property type="molecule type" value="Genomic_DNA"/>
</dbReference>
<gene>
    <name evidence="4" type="ORF">MHL29_04970</name>
</gene>
<dbReference type="Proteomes" id="UP001521931">
    <property type="component" value="Unassembled WGS sequence"/>
</dbReference>
<dbReference type="SMART" id="SM00257">
    <property type="entry name" value="LysM"/>
    <property type="match status" value="1"/>
</dbReference>
<feature type="domain" description="LysM" evidence="3">
    <location>
        <begin position="52"/>
        <end position="97"/>
    </location>
</feature>
<evidence type="ECO:0000256" key="2">
    <source>
        <dbReference type="SAM" id="SignalP"/>
    </source>
</evidence>
<keyword evidence="2" id="KW-0732">Signal</keyword>
<feature type="region of interest" description="Disordered" evidence="1">
    <location>
        <begin position="101"/>
        <end position="150"/>
    </location>
</feature>
<feature type="signal peptide" evidence="2">
    <location>
        <begin position="1"/>
        <end position="20"/>
    </location>
</feature>